<dbReference type="AlphaFoldDB" id="A0AAE3M9L0"/>
<dbReference type="RefSeq" id="WP_301192909.1">
    <property type="nucleotide sequence ID" value="NZ_JAPDPJ010000102.1"/>
</dbReference>
<organism evidence="1 2">
    <name type="scientific">Plebeiibacterium sediminum</name>
    <dbReference type="NCBI Taxonomy" id="2992112"/>
    <lineage>
        <taxon>Bacteria</taxon>
        <taxon>Pseudomonadati</taxon>
        <taxon>Bacteroidota</taxon>
        <taxon>Bacteroidia</taxon>
        <taxon>Marinilabiliales</taxon>
        <taxon>Marinilabiliaceae</taxon>
        <taxon>Plebeiibacterium</taxon>
    </lineage>
</organism>
<reference evidence="1" key="1">
    <citation type="submission" date="2022-10" db="EMBL/GenBank/DDBJ databases">
        <authorList>
            <person name="Yu W.X."/>
        </authorList>
    </citation>
    <scope>NUCLEOTIDE SEQUENCE</scope>
    <source>
        <strain evidence="1">AAT</strain>
    </source>
</reference>
<dbReference type="Proteomes" id="UP001209229">
    <property type="component" value="Unassembled WGS sequence"/>
</dbReference>
<proteinExistence type="predicted"/>
<name>A0AAE3M9L0_9BACT</name>
<dbReference type="InterPro" id="IPR036390">
    <property type="entry name" value="WH_DNA-bd_sf"/>
</dbReference>
<keyword evidence="2" id="KW-1185">Reference proteome</keyword>
<dbReference type="EMBL" id="JAPDPJ010000102">
    <property type="protein sequence ID" value="MCW3789354.1"/>
    <property type="molecule type" value="Genomic_DNA"/>
</dbReference>
<sequence>MQYQYTYFSIPVELAYWAITNKKSRLVQVYLCLKALCDGKLKINSETQKCIANFIGVKSRQTISNHLNQLLELNWVGYNNKSGYYFIRSFGFVMNQLGFKRQTLAKFEIDDIKIIKAFFIGAIISDLIKKQKRQIVRTERLKGRFYQSRKNVASFYPIANIALAKILNISIYSAFKYKQLAKDCNFIEIKNNRRLLKINKNELWIYRKSIDEKESSKTRIINISDNQHIVYTQEIDTVKSNVILAIGKKNKSSIRVY</sequence>
<evidence type="ECO:0000313" key="2">
    <source>
        <dbReference type="Proteomes" id="UP001209229"/>
    </source>
</evidence>
<protein>
    <submittedName>
        <fullName evidence="1">Uncharacterized protein</fullName>
    </submittedName>
</protein>
<accession>A0AAE3M9L0</accession>
<dbReference type="SUPFAM" id="SSF46785">
    <property type="entry name" value="Winged helix' DNA-binding domain"/>
    <property type="match status" value="1"/>
</dbReference>
<gene>
    <name evidence="1" type="ORF">OM075_23025</name>
</gene>
<comment type="caution">
    <text evidence="1">The sequence shown here is derived from an EMBL/GenBank/DDBJ whole genome shotgun (WGS) entry which is preliminary data.</text>
</comment>
<evidence type="ECO:0000313" key="1">
    <source>
        <dbReference type="EMBL" id="MCW3789354.1"/>
    </source>
</evidence>